<dbReference type="SMART" id="SM00028">
    <property type="entry name" value="TPR"/>
    <property type="match status" value="3"/>
</dbReference>
<dbReference type="OrthoDB" id="629492at2759"/>
<evidence type="ECO:0000313" key="4">
    <source>
        <dbReference type="EMBL" id="QKX55040.1"/>
    </source>
</evidence>
<dbReference type="SUPFAM" id="SSF48452">
    <property type="entry name" value="TPR-like"/>
    <property type="match status" value="1"/>
</dbReference>
<dbReference type="AlphaFoldDB" id="A0A7H8QM85"/>
<dbReference type="EMBL" id="CP055898">
    <property type="protein sequence ID" value="QKX55040.1"/>
    <property type="molecule type" value="Genomic_DNA"/>
</dbReference>
<dbReference type="GO" id="GO:0051879">
    <property type="term" value="F:Hsp90 protein binding"/>
    <property type="evidence" value="ECO:0007669"/>
    <property type="project" value="TreeGrafter"/>
</dbReference>
<dbReference type="InterPro" id="IPR036047">
    <property type="entry name" value="F-box-like_dom_sf"/>
</dbReference>
<dbReference type="Gene3D" id="1.25.40.10">
    <property type="entry name" value="Tetratricopeptide repeat domain"/>
    <property type="match status" value="1"/>
</dbReference>
<dbReference type="KEGG" id="trg:TRUGW13939_02132"/>
<keyword evidence="5" id="KW-1185">Reference proteome</keyword>
<evidence type="ECO:0000256" key="2">
    <source>
        <dbReference type="ARBA" id="ARBA00022803"/>
    </source>
</evidence>
<dbReference type="RefSeq" id="XP_035341219.1">
    <property type="nucleotide sequence ID" value="XM_035485326.1"/>
</dbReference>
<dbReference type="InterPro" id="IPR001810">
    <property type="entry name" value="F-box_dom"/>
</dbReference>
<evidence type="ECO:0000259" key="3">
    <source>
        <dbReference type="PROSITE" id="PS50181"/>
    </source>
</evidence>
<reference evidence="5" key="1">
    <citation type="submission" date="2020-06" db="EMBL/GenBank/DDBJ databases">
        <title>A chromosome-scale genome assembly of Talaromyces rugulosus W13939.</title>
        <authorList>
            <person name="Wang B."/>
            <person name="Guo L."/>
            <person name="Ye K."/>
            <person name="Wang L."/>
        </authorList>
    </citation>
    <scope>NUCLEOTIDE SEQUENCE [LARGE SCALE GENOMIC DNA]</scope>
    <source>
        <strain evidence="5">W13939</strain>
    </source>
</reference>
<dbReference type="Gene3D" id="3.80.10.10">
    <property type="entry name" value="Ribonuclease Inhibitor"/>
    <property type="match status" value="1"/>
</dbReference>
<sequence>MAFKRKISGGGFTENIANHGAAKKPYFGRRNLDRYQQEGQDLARKGKYDEALRAFGDALLQQNVHPPDILDSRSAVYCKMGLYDKALSDAKRMIKSDNQDERGYLRAAKALLLSRKPEKALEVYEYALKALDKYHTQREVLENIHSKLSAKMASQYRDPIESLNNDCLLQIFEYIPFRQRVRITRVSKTWKTYIRGQPSFWLDISFKGSRPPAPAESVKACIQYSLKRLKRAQIHDVKNPLNAVQLVYQCPKLEYLDVDCTIAEDHLYKLFHLKHTLKTLIISDKIPICNENAANLLKLPNLEHFEAHRYVLESKRPMSHTLPLTNMKCLSLNIIPKPGQTIFRPFWIGRPSLSSATEPDKINSEQVPKLEKINLAAGKVKTARDFSLLFCLDYICHPNFKTINLSYLKFVGTFGFHEKLENLSLVYCSIHFMTWIDNGLPLMLPNLKSLVLHQLDWIDATHIHRILEHNAGVLENLQVVLCDKFTAAGLEQLVTSAPDAFQNLKSLHIYGMGLYNLGDTTLSHLLEKAPLLKELHVPHTQVTGSLIKRIIQLRDQPSGGNTTETSSSGISVLNLKGCVDVSYEALEWGRLNGLKILRL</sequence>
<dbReference type="SUPFAM" id="SSF81383">
    <property type="entry name" value="F-box domain"/>
    <property type="match status" value="1"/>
</dbReference>
<dbReference type="InterPro" id="IPR032675">
    <property type="entry name" value="LRR_dom_sf"/>
</dbReference>
<accession>A0A7H8QM85</accession>
<organism evidence="4 5">
    <name type="scientific">Talaromyces rugulosus</name>
    <name type="common">Penicillium rugulosum</name>
    <dbReference type="NCBI Taxonomy" id="121627"/>
    <lineage>
        <taxon>Eukaryota</taxon>
        <taxon>Fungi</taxon>
        <taxon>Dikarya</taxon>
        <taxon>Ascomycota</taxon>
        <taxon>Pezizomycotina</taxon>
        <taxon>Eurotiomycetes</taxon>
        <taxon>Eurotiomycetidae</taxon>
        <taxon>Eurotiales</taxon>
        <taxon>Trichocomaceae</taxon>
        <taxon>Talaromyces</taxon>
        <taxon>Talaromyces sect. Islandici</taxon>
    </lineage>
</organism>
<dbReference type="InterPro" id="IPR011990">
    <property type="entry name" value="TPR-like_helical_dom_sf"/>
</dbReference>
<proteinExistence type="predicted"/>
<gene>
    <name evidence="4" type="ORF">TRUGW13939_02132</name>
</gene>
<name>A0A7H8QM85_TALRU</name>
<keyword evidence="1" id="KW-0677">Repeat</keyword>
<dbReference type="PANTHER" id="PTHR22904">
    <property type="entry name" value="TPR REPEAT CONTAINING PROTEIN"/>
    <property type="match status" value="1"/>
</dbReference>
<dbReference type="Gene3D" id="1.20.1280.50">
    <property type="match status" value="1"/>
</dbReference>
<dbReference type="Proteomes" id="UP000509510">
    <property type="component" value="Chromosome I"/>
</dbReference>
<keyword evidence="2" id="KW-0802">TPR repeat</keyword>
<protein>
    <recommendedName>
        <fullName evidence="3">F-box domain-containing protein</fullName>
    </recommendedName>
</protein>
<evidence type="ECO:0000313" key="5">
    <source>
        <dbReference type="Proteomes" id="UP000509510"/>
    </source>
</evidence>
<feature type="domain" description="F-box" evidence="3">
    <location>
        <begin position="157"/>
        <end position="204"/>
    </location>
</feature>
<dbReference type="PROSITE" id="PS50181">
    <property type="entry name" value="FBOX"/>
    <property type="match status" value="1"/>
</dbReference>
<evidence type="ECO:0000256" key="1">
    <source>
        <dbReference type="ARBA" id="ARBA00022737"/>
    </source>
</evidence>
<dbReference type="PANTHER" id="PTHR22904:SF523">
    <property type="entry name" value="STRESS-INDUCED-PHOSPHOPROTEIN 1"/>
    <property type="match status" value="1"/>
</dbReference>
<dbReference type="SMART" id="SM00256">
    <property type="entry name" value="FBOX"/>
    <property type="match status" value="1"/>
</dbReference>
<dbReference type="SUPFAM" id="SSF52047">
    <property type="entry name" value="RNI-like"/>
    <property type="match status" value="1"/>
</dbReference>
<dbReference type="Pfam" id="PF00646">
    <property type="entry name" value="F-box"/>
    <property type="match status" value="1"/>
</dbReference>
<dbReference type="InterPro" id="IPR019734">
    <property type="entry name" value="TPR_rpt"/>
</dbReference>
<dbReference type="GeneID" id="55989641"/>